<name>A0ABN6LAK3_9BACT</name>
<proteinExistence type="inferred from homology"/>
<evidence type="ECO:0000313" key="9">
    <source>
        <dbReference type="EMBL" id="BDD00258.1"/>
    </source>
</evidence>
<gene>
    <name evidence="8 9" type="primary">panC</name>
    <name evidence="9" type="ORF">PEPS_25380</name>
</gene>
<feature type="binding site" evidence="8">
    <location>
        <position position="61"/>
    </location>
    <ligand>
        <name>beta-alanine</name>
        <dbReference type="ChEBI" id="CHEBI:57966"/>
    </ligand>
</feature>
<feature type="binding site" evidence="8">
    <location>
        <begin position="147"/>
        <end position="150"/>
    </location>
    <ligand>
        <name>ATP</name>
        <dbReference type="ChEBI" id="CHEBI:30616"/>
    </ligand>
</feature>
<dbReference type="EMBL" id="AP025292">
    <property type="protein sequence ID" value="BDD00258.1"/>
    <property type="molecule type" value="Genomic_DNA"/>
</dbReference>
<comment type="function">
    <text evidence="8">Catalyzes the condensation of pantoate with beta-alanine in an ATP-dependent reaction via a pantoyl-adenylate intermediate.</text>
</comment>
<feature type="binding site" evidence="8">
    <location>
        <position position="61"/>
    </location>
    <ligand>
        <name>(R)-pantoate</name>
        <dbReference type="ChEBI" id="CHEBI:15980"/>
    </ligand>
</feature>
<feature type="binding site" evidence="8">
    <location>
        <begin position="30"/>
        <end position="37"/>
    </location>
    <ligand>
        <name>ATP</name>
        <dbReference type="ChEBI" id="CHEBI:30616"/>
    </ligand>
</feature>
<dbReference type="SUPFAM" id="SSF52374">
    <property type="entry name" value="Nucleotidylyl transferase"/>
    <property type="match status" value="1"/>
</dbReference>
<keyword evidence="3 8" id="KW-0436">Ligase</keyword>
<comment type="similarity">
    <text evidence="2 8">Belongs to the pantothenate synthetase family.</text>
</comment>
<keyword evidence="6 8" id="KW-0067">ATP-binding</keyword>
<evidence type="ECO:0000256" key="7">
    <source>
        <dbReference type="ARBA" id="ARBA00048258"/>
    </source>
</evidence>
<dbReference type="Proteomes" id="UP001354989">
    <property type="component" value="Chromosome"/>
</dbReference>
<feature type="binding site" evidence="8">
    <location>
        <begin position="184"/>
        <end position="187"/>
    </location>
    <ligand>
        <name>ATP</name>
        <dbReference type="ChEBI" id="CHEBI:30616"/>
    </ligand>
</feature>
<evidence type="ECO:0000256" key="4">
    <source>
        <dbReference type="ARBA" id="ARBA00022655"/>
    </source>
</evidence>
<comment type="subunit">
    <text evidence="8">Homodimer.</text>
</comment>
<dbReference type="PANTHER" id="PTHR21299:SF1">
    <property type="entry name" value="PANTOATE--BETA-ALANINE LIGASE"/>
    <property type="match status" value="1"/>
</dbReference>
<evidence type="ECO:0000256" key="1">
    <source>
        <dbReference type="ARBA" id="ARBA00004990"/>
    </source>
</evidence>
<evidence type="ECO:0000256" key="2">
    <source>
        <dbReference type="ARBA" id="ARBA00009256"/>
    </source>
</evidence>
<dbReference type="Gene3D" id="3.30.1300.10">
    <property type="entry name" value="Pantoate-beta-alanine ligase, C-terminal domain"/>
    <property type="match status" value="1"/>
</dbReference>
<organism evidence="9 10">
    <name type="scientific">Persicobacter psychrovividus</name>
    <dbReference type="NCBI Taxonomy" id="387638"/>
    <lineage>
        <taxon>Bacteria</taxon>
        <taxon>Pseudomonadati</taxon>
        <taxon>Bacteroidota</taxon>
        <taxon>Cytophagia</taxon>
        <taxon>Cytophagales</taxon>
        <taxon>Persicobacteraceae</taxon>
        <taxon>Persicobacter</taxon>
    </lineage>
</organism>
<evidence type="ECO:0000256" key="6">
    <source>
        <dbReference type="ARBA" id="ARBA00022840"/>
    </source>
</evidence>
<dbReference type="Pfam" id="PF02569">
    <property type="entry name" value="Pantoate_ligase"/>
    <property type="match status" value="1"/>
</dbReference>
<feature type="binding site" evidence="8">
    <location>
        <position position="176"/>
    </location>
    <ligand>
        <name>ATP</name>
        <dbReference type="ChEBI" id="CHEBI:30616"/>
    </ligand>
</feature>
<dbReference type="RefSeq" id="WP_332919573.1">
    <property type="nucleotide sequence ID" value="NZ_AP025292.1"/>
</dbReference>
<reference evidence="9 10" key="1">
    <citation type="submission" date="2021-12" db="EMBL/GenBank/DDBJ databases">
        <title>Genome sequencing of bacteria with rrn-lacking chromosome and rrn-plasmid.</title>
        <authorList>
            <person name="Anda M."/>
            <person name="Iwasaki W."/>
        </authorList>
    </citation>
    <scope>NUCLEOTIDE SEQUENCE [LARGE SCALE GENOMIC DNA]</scope>
    <source>
        <strain evidence="9 10">NBRC 101262</strain>
    </source>
</reference>
<keyword evidence="10" id="KW-1185">Reference proteome</keyword>
<feature type="binding site" evidence="8">
    <location>
        <position position="153"/>
    </location>
    <ligand>
        <name>(R)-pantoate</name>
        <dbReference type="ChEBI" id="CHEBI:15980"/>
    </ligand>
</feature>
<dbReference type="InterPro" id="IPR014729">
    <property type="entry name" value="Rossmann-like_a/b/a_fold"/>
</dbReference>
<keyword evidence="4 8" id="KW-0566">Pantothenate biosynthesis</keyword>
<comment type="pathway">
    <text evidence="1 8">Cofactor biosynthesis; (R)-pantothenate biosynthesis; (R)-pantothenate from (R)-pantoate and beta-alanine: step 1/1.</text>
</comment>
<dbReference type="InterPro" id="IPR003721">
    <property type="entry name" value="Pantoate_ligase"/>
</dbReference>
<comment type="miscellaneous">
    <text evidence="8">The reaction proceeds by a bi uni uni bi ping pong mechanism.</text>
</comment>
<dbReference type="CDD" id="cd00560">
    <property type="entry name" value="PanC"/>
    <property type="match status" value="1"/>
</dbReference>
<dbReference type="HAMAP" id="MF_00158">
    <property type="entry name" value="PanC"/>
    <property type="match status" value="1"/>
</dbReference>
<dbReference type="EC" id="6.3.2.1" evidence="8"/>
<dbReference type="NCBIfam" id="TIGR00018">
    <property type="entry name" value="panC"/>
    <property type="match status" value="1"/>
</dbReference>
<evidence type="ECO:0000256" key="5">
    <source>
        <dbReference type="ARBA" id="ARBA00022741"/>
    </source>
</evidence>
<keyword evidence="8" id="KW-0963">Cytoplasm</keyword>
<evidence type="ECO:0000256" key="8">
    <source>
        <dbReference type="HAMAP-Rule" id="MF_00158"/>
    </source>
</evidence>
<feature type="active site" description="Proton donor" evidence="8">
    <location>
        <position position="37"/>
    </location>
</feature>
<comment type="subcellular location">
    <subcellularLocation>
        <location evidence="8">Cytoplasm</location>
    </subcellularLocation>
</comment>
<protein>
    <recommendedName>
        <fullName evidence="8">Pantothenate synthetase</fullName>
        <shortName evidence="8">PS</shortName>
        <ecNumber evidence="8">6.3.2.1</ecNumber>
    </recommendedName>
    <alternativeName>
        <fullName evidence="8">Pantoate--beta-alanine ligase</fullName>
    </alternativeName>
    <alternativeName>
        <fullName evidence="8">Pantoate-activating enzyme</fullName>
    </alternativeName>
</protein>
<dbReference type="Gene3D" id="3.40.50.620">
    <property type="entry name" value="HUPs"/>
    <property type="match status" value="1"/>
</dbReference>
<dbReference type="InterPro" id="IPR042176">
    <property type="entry name" value="Pantoate_ligase_C"/>
</dbReference>
<comment type="catalytic activity">
    <reaction evidence="7 8">
        <text>(R)-pantoate + beta-alanine + ATP = (R)-pantothenate + AMP + diphosphate + H(+)</text>
        <dbReference type="Rhea" id="RHEA:10912"/>
        <dbReference type="ChEBI" id="CHEBI:15378"/>
        <dbReference type="ChEBI" id="CHEBI:15980"/>
        <dbReference type="ChEBI" id="CHEBI:29032"/>
        <dbReference type="ChEBI" id="CHEBI:30616"/>
        <dbReference type="ChEBI" id="CHEBI:33019"/>
        <dbReference type="ChEBI" id="CHEBI:57966"/>
        <dbReference type="ChEBI" id="CHEBI:456215"/>
        <dbReference type="EC" id="6.3.2.1"/>
    </reaction>
</comment>
<sequence length="283" mass="31691">MLIINTISEIRAYVREQKRDGKAIGFVPTMGALHEGHLSLIKESTDRSLTTICSIFVNPTQFNNAEDLEKYPRTFEADVEMLERAGCAAVFAPTAEIMYPKGTPLGFDFSPLDQIMEGKFRPGHFSGVGLVVNKLFNIVQPDQAFFGEKDFQQLAIIRKMVYDLDMPVEIVGCPILREANGLAMSSRNRRLSEHAKNEIAPAINQALMSTAQCLRRLGSLEKGRKAFDNVMSQHPEMELEYLEIVDTATLETVERLKLGQKVTVCVAAYLEGVRLIDNRTFSI</sequence>
<evidence type="ECO:0000313" key="10">
    <source>
        <dbReference type="Proteomes" id="UP001354989"/>
    </source>
</evidence>
<accession>A0ABN6LAK3</accession>
<keyword evidence="5 8" id="KW-0547">Nucleotide-binding</keyword>
<evidence type="ECO:0000256" key="3">
    <source>
        <dbReference type="ARBA" id="ARBA00022598"/>
    </source>
</evidence>
<dbReference type="PANTHER" id="PTHR21299">
    <property type="entry name" value="CYTIDYLATE KINASE/PANTOATE-BETA-ALANINE LIGASE"/>
    <property type="match status" value="1"/>
</dbReference>